<evidence type="ECO:0000313" key="1">
    <source>
        <dbReference type="EMBL" id="WGH20788.1"/>
    </source>
</evidence>
<keyword evidence="2" id="KW-1185">Reference proteome</keyword>
<dbReference type="RefSeq" id="YP_010842795.1">
    <property type="nucleotide sequence ID" value="NC_079146.1"/>
</dbReference>
<reference evidence="1" key="1">
    <citation type="submission" date="2023-03" db="EMBL/GenBank/DDBJ databases">
        <authorList>
            <person name="Adamson A.J."/>
            <person name="Baker B.A."/>
            <person name="Galadyk N."/>
            <person name="Joshi D.H."/>
            <person name="Kistler H.E."/>
            <person name="Roberts S.M."/>
            <person name="Saint K.A."/>
            <person name="Sunnen C.N."/>
            <person name="Garlena R.A."/>
            <person name="Russell D.A."/>
            <person name="Pope W.H."/>
            <person name="Jacobs-Sera D."/>
            <person name="Hatfull G.F."/>
        </authorList>
    </citation>
    <scope>NUCLEOTIDE SEQUENCE</scope>
</reference>
<proteinExistence type="predicted"/>
<evidence type="ECO:0000313" key="2">
    <source>
        <dbReference type="Proteomes" id="UP001243276"/>
    </source>
</evidence>
<sequence>MSDDRAFHDEFNSPILGPGWRRMAAEAGFGQPTPRPTNAPSAHDRVIEDMRSRKAMGLAKYGTLLQHDSGRDHLKDAYEESLDLCVYLRAALDARDGIPSETCAWEASDGERCQQPKGHKGRCYSRLATPENVAKCLHAMPDGSKCQRQMNHPMPHQGPAVEKKPLADEFYDSEPYEQYVTDINIPEDHERCETKAGPDHRCLYLRGHTGRHLAFKGV</sequence>
<gene>
    <name evidence="1" type="primary">5</name>
</gene>
<dbReference type="EMBL" id="OQ709208">
    <property type="protein sequence ID" value="WGH20788.1"/>
    <property type="molecule type" value="Genomic_DNA"/>
</dbReference>
<dbReference type="GeneID" id="80560558"/>
<organism evidence="1 2">
    <name type="scientific">Gordonia phage Commandaria</name>
    <dbReference type="NCBI Taxonomy" id="3038364"/>
    <lineage>
        <taxon>Viruses</taxon>
        <taxon>Duplodnaviria</taxon>
        <taxon>Heunggongvirae</taxon>
        <taxon>Uroviricota</taxon>
        <taxon>Caudoviricetes</taxon>
        <taxon>Zierdtviridae</taxon>
        <taxon>Emilbogenvirinae</taxon>
        <taxon>Commandariavirus</taxon>
        <taxon>Commandariavirus commandaria</taxon>
    </lineage>
</organism>
<accession>A0AAF0GG71</accession>
<dbReference type="Proteomes" id="UP001243276">
    <property type="component" value="Segment"/>
</dbReference>
<dbReference type="KEGG" id="vg:80560558"/>
<protein>
    <submittedName>
        <fullName evidence="1">Uncharacterized protein</fullName>
    </submittedName>
</protein>
<name>A0AAF0GG71_9CAUD</name>